<dbReference type="AlphaFoldDB" id="A0A7J8Z133"/>
<feature type="non-terminal residue" evidence="1">
    <location>
        <position position="56"/>
    </location>
</feature>
<dbReference type="Proteomes" id="UP000593574">
    <property type="component" value="Unassembled WGS sequence"/>
</dbReference>
<reference evidence="1 2" key="1">
    <citation type="journal article" date="2019" name="Genome Biol. Evol.">
        <title>Insights into the evolution of the New World diploid cottons (Gossypium, subgenus Houzingenia) based on genome sequencing.</title>
        <authorList>
            <person name="Grover C.E."/>
            <person name="Arick M.A. 2nd"/>
            <person name="Thrash A."/>
            <person name="Conover J.L."/>
            <person name="Sanders W.S."/>
            <person name="Peterson D.G."/>
            <person name="Frelichowski J.E."/>
            <person name="Scheffler J.A."/>
            <person name="Scheffler B.E."/>
            <person name="Wendel J.F."/>
        </authorList>
    </citation>
    <scope>NUCLEOTIDE SEQUENCE [LARGE SCALE GENOMIC DNA]</scope>
    <source>
        <strain evidence="1">4</strain>
        <tissue evidence="1">Leaf</tissue>
    </source>
</reference>
<dbReference type="EMBL" id="JABEZV010000001">
    <property type="protein sequence ID" value="MBA0705064.1"/>
    <property type="molecule type" value="Genomic_DNA"/>
</dbReference>
<accession>A0A7J8Z133</accession>
<gene>
    <name evidence="1" type="ORF">Golax_017282</name>
</gene>
<keyword evidence="2" id="KW-1185">Reference proteome</keyword>
<protein>
    <submittedName>
        <fullName evidence="1">Uncharacterized protein</fullName>
    </submittedName>
</protein>
<sequence>MVIALFYVFVCNYTPYSLPYNNYFRKCFTCLALNLMIYTDDDYTAVSAPCVTGFQF</sequence>
<evidence type="ECO:0000313" key="2">
    <source>
        <dbReference type="Proteomes" id="UP000593574"/>
    </source>
</evidence>
<organism evidence="1 2">
    <name type="scientific">Gossypium laxum</name>
    <dbReference type="NCBI Taxonomy" id="34288"/>
    <lineage>
        <taxon>Eukaryota</taxon>
        <taxon>Viridiplantae</taxon>
        <taxon>Streptophyta</taxon>
        <taxon>Embryophyta</taxon>
        <taxon>Tracheophyta</taxon>
        <taxon>Spermatophyta</taxon>
        <taxon>Magnoliopsida</taxon>
        <taxon>eudicotyledons</taxon>
        <taxon>Gunneridae</taxon>
        <taxon>Pentapetalae</taxon>
        <taxon>rosids</taxon>
        <taxon>malvids</taxon>
        <taxon>Malvales</taxon>
        <taxon>Malvaceae</taxon>
        <taxon>Malvoideae</taxon>
        <taxon>Gossypium</taxon>
    </lineage>
</organism>
<proteinExistence type="predicted"/>
<name>A0A7J8Z133_9ROSI</name>
<comment type="caution">
    <text evidence="1">The sequence shown here is derived from an EMBL/GenBank/DDBJ whole genome shotgun (WGS) entry which is preliminary data.</text>
</comment>
<evidence type="ECO:0000313" key="1">
    <source>
        <dbReference type="EMBL" id="MBA0705064.1"/>
    </source>
</evidence>